<keyword evidence="5 9" id="KW-0808">Transferase</keyword>
<evidence type="ECO:0000256" key="7">
    <source>
        <dbReference type="ARBA" id="ARBA00022898"/>
    </source>
</evidence>
<dbReference type="OrthoDB" id="9807157at2"/>
<keyword evidence="12" id="KW-0012">Acyltransferase</keyword>
<dbReference type="Pfam" id="PF00155">
    <property type="entry name" value="Aminotran_1_2"/>
    <property type="match status" value="1"/>
</dbReference>
<comment type="caution">
    <text evidence="12">The sequence shown here is derived from an EMBL/GenBank/DDBJ whole genome shotgun (WGS) entry which is preliminary data.</text>
</comment>
<feature type="binding site" evidence="9">
    <location>
        <position position="351"/>
    </location>
    <ligand>
        <name>substrate</name>
    </ligand>
</feature>
<reference evidence="12 13" key="1">
    <citation type="submission" date="2016-04" db="EMBL/GenBank/DDBJ databases">
        <title>ATOL: Assembling a taxonomically balanced genome-scale reconstruction of the evolutionary history of the Enterobacteriaceae.</title>
        <authorList>
            <person name="Plunkett G.III."/>
            <person name="Neeno-Eckwall E.C."/>
            <person name="Glasner J.D."/>
            <person name="Perna N.T."/>
        </authorList>
    </citation>
    <scope>NUCLEOTIDE SEQUENCE [LARGE SCALE GENOMIC DNA]</scope>
    <source>
        <strain evidence="12 13">ATCC 35613</strain>
    </source>
</reference>
<sequence>MGWNTFIETQLQQRKQVSAWRERQCVDSANARELSYQGKSYLNFSSNDYLGLSQHKDIIAAWQQGAAEYGVGSGGSGHITGYTKAHHHLEKQLAEWLGYSKALLFISGFAANHAVISALMTKNDRIFADKLSHASILEASMQSGAQLRRFSHNSTDTLQALISASSSSAKTLVITEGIFSMDGDSAPLDELQQIATHQGAWLMVDDAHGMGVRGAQGRGSCDVYGIKPEILIVTFGKAFGLSGAAVLCDDKTADFFVQAARHLIYSTSMPPAQAVALSEAVKQIQYADAARAQLNHNIEYFKNNLNLPDMPLLPSMTAIQPLVVGDNDKSLQLARYLRNKGLWVQGIRPPTVPRGSARLRITLSAVHQQNDIDRLLEGLHDFACE</sequence>
<dbReference type="Gene3D" id="3.40.640.10">
    <property type="entry name" value="Type I PLP-dependent aspartate aminotransferase-like (Major domain)"/>
    <property type="match status" value="1"/>
</dbReference>
<dbReference type="HAMAP" id="MF_01693">
    <property type="entry name" value="BioF_aminotrans_2"/>
    <property type="match status" value="1"/>
</dbReference>
<feature type="binding site" evidence="9">
    <location>
        <position position="21"/>
    </location>
    <ligand>
        <name>substrate</name>
    </ligand>
</feature>
<feature type="binding site" evidence="9">
    <location>
        <begin position="108"/>
        <end position="109"/>
    </location>
    <ligand>
        <name>pyridoxal 5'-phosphate</name>
        <dbReference type="ChEBI" id="CHEBI:597326"/>
    </ligand>
</feature>
<keyword evidence="6 9" id="KW-0093">Biotin biosynthesis</keyword>
<evidence type="ECO:0000256" key="6">
    <source>
        <dbReference type="ARBA" id="ARBA00022756"/>
    </source>
</evidence>
<dbReference type="InterPro" id="IPR015421">
    <property type="entry name" value="PyrdxlP-dep_Trfase_major"/>
</dbReference>
<feature type="modified residue" description="N6-(pyridoxal phosphate)lysine" evidence="9 10">
    <location>
        <position position="237"/>
    </location>
</feature>
<feature type="binding site" evidence="9">
    <location>
        <position position="208"/>
    </location>
    <ligand>
        <name>pyridoxal 5'-phosphate</name>
        <dbReference type="ChEBI" id="CHEBI:597326"/>
    </ligand>
</feature>
<comment type="similarity">
    <text evidence="3 9">Belongs to the class-II pyridoxal-phosphate-dependent aminotransferase family. BioF subfamily.</text>
</comment>
<comment type="catalytic activity">
    <reaction evidence="8 9">
        <text>6-carboxyhexanoyl-[ACP] + L-alanine + H(+) = (8S)-8-amino-7-oxononanoate + holo-[ACP] + CO2</text>
        <dbReference type="Rhea" id="RHEA:42288"/>
        <dbReference type="Rhea" id="RHEA-COMP:9685"/>
        <dbReference type="Rhea" id="RHEA-COMP:9955"/>
        <dbReference type="ChEBI" id="CHEBI:15378"/>
        <dbReference type="ChEBI" id="CHEBI:16526"/>
        <dbReference type="ChEBI" id="CHEBI:57972"/>
        <dbReference type="ChEBI" id="CHEBI:64479"/>
        <dbReference type="ChEBI" id="CHEBI:78846"/>
        <dbReference type="ChEBI" id="CHEBI:149468"/>
        <dbReference type="EC" id="2.3.1.47"/>
    </reaction>
</comment>
<dbReference type="PATRIC" id="fig|1354272.4.peg.1127"/>
<keyword evidence="13" id="KW-1185">Reference proteome</keyword>
<dbReference type="EMBL" id="LXEW01000016">
    <property type="protein sequence ID" value="OAT53416.1"/>
    <property type="molecule type" value="Genomic_DNA"/>
</dbReference>
<dbReference type="NCBIfam" id="TIGR00858">
    <property type="entry name" value="bioF"/>
    <property type="match status" value="1"/>
</dbReference>
<dbReference type="InterPro" id="IPR050087">
    <property type="entry name" value="AON_synthase_class-II"/>
</dbReference>
<protein>
    <recommendedName>
        <fullName evidence="9">8-amino-7-oxononanoate synthase</fullName>
        <shortName evidence="9">AONS</shortName>
        <ecNumber evidence="9">2.3.1.47</ecNumber>
    </recommendedName>
    <alternativeName>
        <fullName evidence="9">7-keto-8-amino-pelargonic acid synthase</fullName>
        <shortName evidence="9">7-KAP synthase</shortName>
        <shortName evidence="9">KAPA synthase</shortName>
    </alternativeName>
    <alternativeName>
        <fullName evidence="9">8-amino-7-ketopelargonate synthase</fullName>
    </alternativeName>
</protein>
<evidence type="ECO:0000256" key="2">
    <source>
        <dbReference type="ARBA" id="ARBA00004746"/>
    </source>
</evidence>
<name>A0A1B7JZU8_9GAMM</name>
<dbReference type="PROSITE" id="PS00599">
    <property type="entry name" value="AA_TRANSFER_CLASS_2"/>
    <property type="match status" value="1"/>
</dbReference>
<evidence type="ECO:0000256" key="1">
    <source>
        <dbReference type="ARBA" id="ARBA00001933"/>
    </source>
</evidence>
<feature type="binding site" evidence="9">
    <location>
        <position position="234"/>
    </location>
    <ligand>
        <name>pyridoxal 5'-phosphate</name>
        <dbReference type="ChEBI" id="CHEBI:597326"/>
    </ligand>
</feature>
<dbReference type="UniPathway" id="UPA00078"/>
<evidence type="ECO:0000313" key="12">
    <source>
        <dbReference type="EMBL" id="OAT53416.1"/>
    </source>
</evidence>
<comment type="subunit">
    <text evidence="4 9">Homodimer.</text>
</comment>
<evidence type="ECO:0000256" key="10">
    <source>
        <dbReference type="PIRSR" id="PIRSR604723-51"/>
    </source>
</evidence>
<comment type="pathway">
    <text evidence="2 9">Cofactor biosynthesis; biotin biosynthesis.</text>
</comment>
<evidence type="ECO:0000256" key="5">
    <source>
        <dbReference type="ARBA" id="ARBA00022679"/>
    </source>
</evidence>
<dbReference type="CDD" id="cd06454">
    <property type="entry name" value="KBL_like"/>
    <property type="match status" value="1"/>
</dbReference>
<keyword evidence="7 9" id="KW-0663">Pyridoxal phosphate</keyword>
<dbReference type="InterPro" id="IPR004723">
    <property type="entry name" value="AONS_Archaea/Proteobacteria"/>
</dbReference>
<dbReference type="PANTHER" id="PTHR13693">
    <property type="entry name" value="CLASS II AMINOTRANSFERASE/8-AMINO-7-OXONONANOATE SYNTHASE"/>
    <property type="match status" value="1"/>
</dbReference>
<dbReference type="GO" id="GO:0009102">
    <property type="term" value="P:biotin biosynthetic process"/>
    <property type="evidence" value="ECO:0007669"/>
    <property type="project" value="UniProtKB-UniRule"/>
</dbReference>
<evidence type="ECO:0000313" key="13">
    <source>
        <dbReference type="Proteomes" id="UP000078224"/>
    </source>
</evidence>
<dbReference type="PANTHER" id="PTHR13693:SF100">
    <property type="entry name" value="8-AMINO-7-OXONONANOATE SYNTHASE"/>
    <property type="match status" value="1"/>
</dbReference>
<dbReference type="AlphaFoldDB" id="A0A1B7JZU8"/>
<gene>
    <name evidence="9" type="primary">bioF</name>
    <name evidence="12" type="ORF">M998_1104</name>
</gene>
<dbReference type="GO" id="GO:0030170">
    <property type="term" value="F:pyridoxal phosphate binding"/>
    <property type="evidence" value="ECO:0007669"/>
    <property type="project" value="UniProtKB-UniRule"/>
</dbReference>
<dbReference type="SUPFAM" id="SSF53383">
    <property type="entry name" value="PLP-dependent transferases"/>
    <property type="match status" value="1"/>
</dbReference>
<comment type="cofactor">
    <cofactor evidence="1 9 10">
        <name>pyridoxal 5'-phosphate</name>
        <dbReference type="ChEBI" id="CHEBI:597326"/>
    </cofactor>
</comment>
<evidence type="ECO:0000256" key="3">
    <source>
        <dbReference type="ARBA" id="ARBA00010008"/>
    </source>
</evidence>
<dbReference type="Proteomes" id="UP000078224">
    <property type="component" value="Unassembled WGS sequence"/>
</dbReference>
<feature type="binding site" evidence="9">
    <location>
        <position position="133"/>
    </location>
    <ligand>
        <name>substrate</name>
    </ligand>
</feature>
<evidence type="ECO:0000256" key="8">
    <source>
        <dbReference type="ARBA" id="ARBA00047715"/>
    </source>
</evidence>
<evidence type="ECO:0000256" key="4">
    <source>
        <dbReference type="ARBA" id="ARBA00011738"/>
    </source>
</evidence>
<dbReference type="Gene3D" id="3.90.1150.10">
    <property type="entry name" value="Aspartate Aminotransferase, domain 1"/>
    <property type="match status" value="1"/>
</dbReference>
<dbReference type="InterPro" id="IPR022834">
    <property type="entry name" value="AONS_Proteobacteria"/>
</dbReference>
<dbReference type="InterPro" id="IPR015424">
    <property type="entry name" value="PyrdxlP-dep_Trfase"/>
</dbReference>
<dbReference type="InterPro" id="IPR004839">
    <property type="entry name" value="Aminotransferase_I/II_large"/>
</dbReference>
<evidence type="ECO:0000256" key="9">
    <source>
        <dbReference type="HAMAP-Rule" id="MF_01693"/>
    </source>
</evidence>
<dbReference type="GO" id="GO:0008710">
    <property type="term" value="F:8-amino-7-oxononanoate synthase activity"/>
    <property type="evidence" value="ECO:0007669"/>
    <property type="project" value="UniProtKB-UniRule"/>
</dbReference>
<dbReference type="InterPro" id="IPR015422">
    <property type="entry name" value="PyrdxlP-dep_Trfase_small"/>
</dbReference>
<feature type="binding site" evidence="9">
    <location>
        <position position="180"/>
    </location>
    <ligand>
        <name>pyridoxal 5'-phosphate</name>
        <dbReference type="ChEBI" id="CHEBI:597326"/>
    </ligand>
</feature>
<accession>A0A1B7JZU8</accession>
<dbReference type="InterPro" id="IPR001917">
    <property type="entry name" value="Aminotrans_II_pyridoxalP_BS"/>
</dbReference>
<feature type="domain" description="Aminotransferase class I/classII large" evidence="11">
    <location>
        <begin position="41"/>
        <end position="378"/>
    </location>
</feature>
<dbReference type="RefSeq" id="WP_068907956.1">
    <property type="nucleotide sequence ID" value="NZ_LXEW01000016.1"/>
</dbReference>
<proteinExistence type="inferred from homology"/>
<comment type="function">
    <text evidence="9">Catalyzes the decarboxylative condensation of pimeloyl-[acyl-carrier protein] and L-alanine to produce 8-amino-7-oxononanoate (AON), [acyl-carrier protein], and carbon dioxide.</text>
</comment>
<evidence type="ECO:0000259" key="11">
    <source>
        <dbReference type="Pfam" id="PF00155"/>
    </source>
</evidence>
<dbReference type="EC" id="2.3.1.47" evidence="9"/>
<organism evidence="12 13">
    <name type="scientific">Providencia heimbachae ATCC 35613</name>
    <dbReference type="NCBI Taxonomy" id="1354272"/>
    <lineage>
        <taxon>Bacteria</taxon>
        <taxon>Pseudomonadati</taxon>
        <taxon>Pseudomonadota</taxon>
        <taxon>Gammaproteobacteria</taxon>
        <taxon>Enterobacterales</taxon>
        <taxon>Morganellaceae</taxon>
        <taxon>Providencia</taxon>
    </lineage>
</organism>